<dbReference type="AlphaFoldDB" id="A0A6P0DWV5"/>
<evidence type="ECO:0000313" key="2">
    <source>
        <dbReference type="Proteomes" id="UP000471409"/>
    </source>
</evidence>
<evidence type="ECO:0000313" key="1">
    <source>
        <dbReference type="EMBL" id="NEK55856.1"/>
    </source>
</evidence>
<sequence length="74" mass="7975">MTRTKALCQALEERVSGGVLNEIDGKGQGAVAFVAIDVTVVPCTPLLNRSDDDFDVLIGQCNEGLKHFDASRIR</sequence>
<gene>
    <name evidence="1" type="ORF">GUK36_42265</name>
</gene>
<name>A0A6P0DWV5_RHILE</name>
<reference evidence="1 2" key="1">
    <citation type="submission" date="2020-01" db="EMBL/GenBank/DDBJ databases">
        <title>Rhizobium genotypes associated with high levels of biological nitrogen fixation by grain legumes in a temperate-maritime cropping system.</title>
        <authorList>
            <person name="Maluk M."/>
            <person name="Francesc Ferrando Molina F."/>
            <person name="Lopez Del Egido L."/>
            <person name="Lafos M."/>
            <person name="Langarica-Fuentes A."/>
            <person name="Gebre Yohannes G."/>
            <person name="Young M.W."/>
            <person name="Martin P."/>
            <person name="Gantlett R."/>
            <person name="Kenicer G."/>
            <person name="Hawes C."/>
            <person name="Begg G.S."/>
            <person name="Quilliam R.S."/>
            <person name="Squire G.R."/>
            <person name="Poole P.S."/>
            <person name="Young P.W."/>
            <person name="Iannetta P.M."/>
            <person name="James E.K."/>
        </authorList>
    </citation>
    <scope>NUCLEOTIDE SEQUENCE [LARGE SCALE GENOMIC DNA]</scope>
    <source>
        <strain evidence="1 2">JHI944</strain>
    </source>
</reference>
<dbReference type="EMBL" id="WXXP01000955">
    <property type="protein sequence ID" value="NEK55856.1"/>
    <property type="molecule type" value="Genomic_DNA"/>
</dbReference>
<accession>A0A6P0DWV5</accession>
<organism evidence="1 2">
    <name type="scientific">Rhizobium leguminosarum</name>
    <dbReference type="NCBI Taxonomy" id="384"/>
    <lineage>
        <taxon>Bacteria</taxon>
        <taxon>Pseudomonadati</taxon>
        <taxon>Pseudomonadota</taxon>
        <taxon>Alphaproteobacteria</taxon>
        <taxon>Hyphomicrobiales</taxon>
        <taxon>Rhizobiaceae</taxon>
        <taxon>Rhizobium/Agrobacterium group</taxon>
        <taxon>Rhizobium</taxon>
    </lineage>
</organism>
<protein>
    <submittedName>
        <fullName evidence="1">Uncharacterized protein</fullName>
    </submittedName>
</protein>
<proteinExistence type="predicted"/>
<dbReference type="Proteomes" id="UP000471409">
    <property type="component" value="Unassembled WGS sequence"/>
</dbReference>
<comment type="caution">
    <text evidence="1">The sequence shown here is derived from an EMBL/GenBank/DDBJ whole genome shotgun (WGS) entry which is preliminary data.</text>
</comment>